<feature type="transmembrane region" description="Helical" evidence="1">
    <location>
        <begin position="7"/>
        <end position="24"/>
    </location>
</feature>
<reference evidence="2" key="1">
    <citation type="journal article" date="2015" name="Nature">
        <title>Complex archaea that bridge the gap between prokaryotes and eukaryotes.</title>
        <authorList>
            <person name="Spang A."/>
            <person name="Saw J.H."/>
            <person name="Jorgensen S.L."/>
            <person name="Zaremba-Niedzwiedzka K."/>
            <person name="Martijn J."/>
            <person name="Lind A.E."/>
            <person name="van Eijk R."/>
            <person name="Schleper C."/>
            <person name="Guy L."/>
            <person name="Ettema T.J."/>
        </authorList>
    </citation>
    <scope>NUCLEOTIDE SEQUENCE</scope>
</reference>
<evidence type="ECO:0000256" key="1">
    <source>
        <dbReference type="SAM" id="Phobius"/>
    </source>
</evidence>
<gene>
    <name evidence="2" type="ORF">LCGC14_1296810</name>
</gene>
<proteinExistence type="predicted"/>
<dbReference type="EMBL" id="LAZR01007529">
    <property type="protein sequence ID" value="KKM84673.1"/>
    <property type="molecule type" value="Genomic_DNA"/>
</dbReference>
<keyword evidence="1" id="KW-0812">Transmembrane</keyword>
<keyword evidence="1" id="KW-1133">Transmembrane helix</keyword>
<organism evidence="2">
    <name type="scientific">marine sediment metagenome</name>
    <dbReference type="NCBI Taxonomy" id="412755"/>
    <lineage>
        <taxon>unclassified sequences</taxon>
        <taxon>metagenomes</taxon>
        <taxon>ecological metagenomes</taxon>
    </lineage>
</organism>
<comment type="caution">
    <text evidence="2">The sequence shown here is derived from an EMBL/GenBank/DDBJ whole genome shotgun (WGS) entry which is preliminary data.</text>
</comment>
<accession>A0A0F9KSJ7</accession>
<evidence type="ECO:0000313" key="2">
    <source>
        <dbReference type="EMBL" id="KKM84673.1"/>
    </source>
</evidence>
<sequence length="107" mass="12302">MIAARRLWWVWASWVVFAIVVQWHRVQLAGHEEAATERDARAVLLHKVCAGEHRVATLAERVCLPCEETQRNWLQVLGVNPDAYTHKRRQGGAVGPLARRRFDAERP</sequence>
<name>A0A0F9KSJ7_9ZZZZ</name>
<protein>
    <submittedName>
        <fullName evidence="2">Uncharacterized protein</fullName>
    </submittedName>
</protein>
<dbReference type="AlphaFoldDB" id="A0A0F9KSJ7"/>
<keyword evidence="1" id="KW-0472">Membrane</keyword>